<comment type="caution">
    <text evidence="1">The sequence shown here is derived from an EMBL/GenBank/DDBJ whole genome shotgun (WGS) entry which is preliminary data.</text>
</comment>
<dbReference type="Proteomes" id="UP001597241">
    <property type="component" value="Unassembled WGS sequence"/>
</dbReference>
<dbReference type="RefSeq" id="WP_386810414.1">
    <property type="nucleotide sequence ID" value="NZ_JBHTMV010000012.1"/>
</dbReference>
<feature type="non-terminal residue" evidence="1">
    <location>
        <position position="461"/>
    </location>
</feature>
<feature type="non-terminal residue" evidence="1">
    <location>
        <position position="1"/>
    </location>
</feature>
<organism evidence="1 2">
    <name type="scientific">Lutibacter holmesii</name>
    <dbReference type="NCBI Taxonomy" id="1137985"/>
    <lineage>
        <taxon>Bacteria</taxon>
        <taxon>Pseudomonadati</taxon>
        <taxon>Bacteroidota</taxon>
        <taxon>Flavobacteriia</taxon>
        <taxon>Flavobacteriales</taxon>
        <taxon>Flavobacteriaceae</taxon>
        <taxon>Lutibacter</taxon>
    </lineage>
</organism>
<reference evidence="2" key="1">
    <citation type="journal article" date="2019" name="Int. J. Syst. Evol. Microbiol.">
        <title>The Global Catalogue of Microorganisms (GCM) 10K type strain sequencing project: providing services to taxonomists for standard genome sequencing and annotation.</title>
        <authorList>
            <consortium name="The Broad Institute Genomics Platform"/>
            <consortium name="The Broad Institute Genome Sequencing Center for Infectious Disease"/>
            <person name="Wu L."/>
            <person name="Ma J."/>
        </authorList>
    </citation>
    <scope>NUCLEOTIDE SEQUENCE [LARGE SCALE GENOMIC DNA]</scope>
    <source>
        <strain evidence="2">CCUG 62221</strain>
    </source>
</reference>
<dbReference type="SUPFAM" id="SSF141072">
    <property type="entry name" value="CalX-like"/>
    <property type="match status" value="3"/>
</dbReference>
<dbReference type="Gene3D" id="2.60.40.2030">
    <property type="match status" value="2"/>
</dbReference>
<evidence type="ECO:0000313" key="1">
    <source>
        <dbReference type="EMBL" id="MFD1294964.1"/>
    </source>
</evidence>
<evidence type="ECO:0000313" key="2">
    <source>
        <dbReference type="Proteomes" id="UP001597241"/>
    </source>
</evidence>
<proteinExistence type="predicted"/>
<sequence length="461" mass="46522">DTESCGPIESGVVEVTEPTAISISSAAVAGAISCNGLTDGTVTVSGTGGSGSLVYNLLRSDTYLGVFSNATATDGDTDGSYSGLTKGFYKVSISNANNCGPVESNIVEVLEPSIPTVNNVTSDSKEEGVSLVHTVTLDSASSCDNIITFSLVDDSTDSATDYSSATFSDLVVNNGNGTITVPANVTSFTITTATTNDSLDENDEVYDLSVGGVTATGTIEDNDTASVASVSSASETEGTSLVHTVAMSVASASAETYAFSLVDDSTDSTTDYSSATFSNGVTLNGAGDEITVPAGVTSFTITTATTNDSLDENDEVYDLSVGGVTATGTIEDNDTASVASVSSESETEGTSLIHSVVMSVASESSETYAFSLVDDTTDFADYSAATFSNGVTLNTTGDVITVPAGVTSFTITSATTDDDIDEDNEVYDLSVGGVDATGTILDDDAAPIVTIDNGSATEGSA</sequence>
<accession>A0ABW3WRK9</accession>
<protein>
    <recommendedName>
        <fullName evidence="3">Calx-beta domain-containing protein</fullName>
    </recommendedName>
</protein>
<keyword evidence="2" id="KW-1185">Reference proteome</keyword>
<dbReference type="InterPro" id="IPR038081">
    <property type="entry name" value="CalX-like_sf"/>
</dbReference>
<evidence type="ECO:0008006" key="3">
    <source>
        <dbReference type="Google" id="ProtNLM"/>
    </source>
</evidence>
<dbReference type="EMBL" id="JBHTMV010000012">
    <property type="protein sequence ID" value="MFD1294964.1"/>
    <property type="molecule type" value="Genomic_DNA"/>
</dbReference>
<name>A0ABW3WRK9_9FLAO</name>
<gene>
    <name evidence="1" type="ORF">ACFQ5N_14060</name>
</gene>